<dbReference type="AlphaFoldDB" id="A0A4Z2GD56"/>
<keyword evidence="2" id="KW-1185">Reference proteome</keyword>
<comment type="caution">
    <text evidence="1">The sequence shown here is derived from an EMBL/GenBank/DDBJ whole genome shotgun (WGS) entry which is preliminary data.</text>
</comment>
<proteinExistence type="predicted"/>
<reference evidence="1 2" key="1">
    <citation type="submission" date="2019-03" db="EMBL/GenBank/DDBJ databases">
        <title>First draft genome of Liparis tanakae, snailfish: a comprehensive survey of snailfish specific genes.</title>
        <authorList>
            <person name="Kim W."/>
            <person name="Song I."/>
            <person name="Jeong J.-H."/>
            <person name="Kim D."/>
            <person name="Kim S."/>
            <person name="Ryu S."/>
            <person name="Song J.Y."/>
            <person name="Lee S.K."/>
        </authorList>
    </citation>
    <scope>NUCLEOTIDE SEQUENCE [LARGE SCALE GENOMIC DNA]</scope>
    <source>
        <tissue evidence="1">Muscle</tissue>
    </source>
</reference>
<evidence type="ECO:0000313" key="2">
    <source>
        <dbReference type="Proteomes" id="UP000314294"/>
    </source>
</evidence>
<dbReference type="Proteomes" id="UP000314294">
    <property type="component" value="Unassembled WGS sequence"/>
</dbReference>
<name>A0A4Z2GD56_9TELE</name>
<protein>
    <submittedName>
        <fullName evidence="1">Uncharacterized protein</fullName>
    </submittedName>
</protein>
<organism evidence="1 2">
    <name type="scientific">Liparis tanakae</name>
    <name type="common">Tanaka's snailfish</name>
    <dbReference type="NCBI Taxonomy" id="230148"/>
    <lineage>
        <taxon>Eukaryota</taxon>
        <taxon>Metazoa</taxon>
        <taxon>Chordata</taxon>
        <taxon>Craniata</taxon>
        <taxon>Vertebrata</taxon>
        <taxon>Euteleostomi</taxon>
        <taxon>Actinopterygii</taxon>
        <taxon>Neopterygii</taxon>
        <taxon>Teleostei</taxon>
        <taxon>Neoteleostei</taxon>
        <taxon>Acanthomorphata</taxon>
        <taxon>Eupercaria</taxon>
        <taxon>Perciformes</taxon>
        <taxon>Cottioidei</taxon>
        <taxon>Cottales</taxon>
        <taxon>Liparidae</taxon>
        <taxon>Liparis</taxon>
    </lineage>
</organism>
<accession>A0A4Z2GD56</accession>
<dbReference type="EMBL" id="SRLO01000596">
    <property type="protein sequence ID" value="TNN51065.1"/>
    <property type="molecule type" value="Genomic_DNA"/>
</dbReference>
<evidence type="ECO:0000313" key="1">
    <source>
        <dbReference type="EMBL" id="TNN51065.1"/>
    </source>
</evidence>
<gene>
    <name evidence="1" type="ORF">EYF80_038746</name>
</gene>
<sequence length="145" mass="15607">MRSVLCLKAEGTEQLRGGKQSRTVAVGLLGGGGGGWLCGRLDRFGSVSHFFRDRLHFLRHLGDFLGHLGDDLGRLGHDLGHLGHDLCRLGDDFSDLLGRGRLLSSDLGLFAGLLGGRFLLGCRFLLLLSSWNTRSRRGALAGAPV</sequence>